<organism evidence="2 3">
    <name type="scientific">Periconia digitata</name>
    <dbReference type="NCBI Taxonomy" id="1303443"/>
    <lineage>
        <taxon>Eukaryota</taxon>
        <taxon>Fungi</taxon>
        <taxon>Dikarya</taxon>
        <taxon>Ascomycota</taxon>
        <taxon>Pezizomycotina</taxon>
        <taxon>Dothideomycetes</taxon>
        <taxon>Pleosporomycetidae</taxon>
        <taxon>Pleosporales</taxon>
        <taxon>Massarineae</taxon>
        <taxon>Periconiaceae</taxon>
        <taxon>Periconia</taxon>
    </lineage>
</organism>
<reference evidence="2" key="1">
    <citation type="submission" date="2023-01" db="EMBL/GenBank/DDBJ databases">
        <authorList>
            <person name="Van Ghelder C."/>
            <person name="Rancurel C."/>
        </authorList>
    </citation>
    <scope>NUCLEOTIDE SEQUENCE</scope>
    <source>
        <strain evidence="2">CNCM I-4278</strain>
    </source>
</reference>
<keyword evidence="3" id="KW-1185">Reference proteome</keyword>
<feature type="region of interest" description="Disordered" evidence="1">
    <location>
        <begin position="356"/>
        <end position="486"/>
    </location>
</feature>
<name>A0A9W4U8A4_9PLEO</name>
<evidence type="ECO:0000313" key="3">
    <source>
        <dbReference type="Proteomes" id="UP001152607"/>
    </source>
</evidence>
<gene>
    <name evidence="2" type="ORF">PDIGIT_LOCUS4394</name>
</gene>
<dbReference type="EMBL" id="CAOQHR010000002">
    <property type="protein sequence ID" value="CAI6331106.1"/>
    <property type="molecule type" value="Genomic_DNA"/>
</dbReference>
<accession>A0A9W4U8A4</accession>
<proteinExistence type="predicted"/>
<feature type="compositionally biased region" description="Acidic residues" evidence="1">
    <location>
        <begin position="369"/>
        <end position="381"/>
    </location>
</feature>
<feature type="compositionally biased region" description="Polar residues" evidence="1">
    <location>
        <begin position="428"/>
        <end position="439"/>
    </location>
</feature>
<dbReference type="AlphaFoldDB" id="A0A9W4U8A4"/>
<dbReference type="Proteomes" id="UP001152607">
    <property type="component" value="Unassembled WGS sequence"/>
</dbReference>
<comment type="caution">
    <text evidence="2">The sequence shown here is derived from an EMBL/GenBank/DDBJ whole genome shotgun (WGS) entry which is preliminary data.</text>
</comment>
<protein>
    <submittedName>
        <fullName evidence="2">Uncharacterized protein</fullName>
    </submittedName>
</protein>
<dbReference type="OrthoDB" id="10675438at2759"/>
<sequence length="611" mass="68722">MARVPKPRPKRERQVPIIHRGRKTVPVNQKPGQERSLTSFVKTTVNEGEVASYCGFGNRPEFREFTMSLWVLPHYMNAFSDHSVTRSRQEYVLGALRSCQEDAQLMAAVTLNTSPVDLYPVESNGNHSPKRLVLAILQMYQGIRKTLSGETNYSQEAQDAVEARFEDFSGKTPPHIQVDTCVITKLGPFPDWGESPLEAFNRCFLLLCYVNGLVRIPNTWLGRSSRNVWNTRCEYHVLETPNWMRGLIPQRPAPDMPLHYYPPQDVSIVLSIAEIQMMIKARGDGNVGGRLSPNQAFSVMRTKPQTPNPGVTVIRSSRGARVKRIISEAQLIRHHPPALISPRPDKPLSNSTKRSLNLILRGRESQTPTEDDEYREGDPDISSDGNNAPACTEDGPIDNNETALPTFPEPSGSIQSNQKYVADDDRNWPQNPVTTSNILDNDGDRLADENDGASKQLPGPSNEIIELSDDDDFSSPAPKQEPNEFSFLGPVSDPFREITINWALDSHVPWARELKQLLENHGMLTTLTTTKRVKIRFADTVEEVRDRIRKAFGMEDLKAQIKTLLVVPARIEMTGDEWNKAHAALWEGGSEAAAIRMTLRKRAEDEELYEI</sequence>
<evidence type="ECO:0000256" key="1">
    <source>
        <dbReference type="SAM" id="MobiDB-lite"/>
    </source>
</evidence>
<evidence type="ECO:0000313" key="2">
    <source>
        <dbReference type="EMBL" id="CAI6331106.1"/>
    </source>
</evidence>